<evidence type="ECO:0000313" key="6">
    <source>
        <dbReference type="EMBL" id="NNM74040.1"/>
    </source>
</evidence>
<dbReference type="Proteomes" id="UP000564885">
    <property type="component" value="Unassembled WGS sequence"/>
</dbReference>
<evidence type="ECO:0000256" key="3">
    <source>
        <dbReference type="ARBA" id="ARBA00022475"/>
    </source>
</evidence>
<dbReference type="CDD" id="cd13553">
    <property type="entry name" value="PBP2_NrtA_CpmA_like"/>
    <property type="match status" value="1"/>
</dbReference>
<dbReference type="InterPro" id="IPR044527">
    <property type="entry name" value="NrtA/CpmA_ABC-bd_dom"/>
</dbReference>
<evidence type="ECO:0000256" key="4">
    <source>
        <dbReference type="ARBA" id="ARBA00022519"/>
    </source>
</evidence>
<comment type="caution">
    <text evidence="6">The sequence shown here is derived from an EMBL/GenBank/DDBJ whole genome shotgun (WGS) entry which is preliminary data.</text>
</comment>
<evidence type="ECO:0000313" key="7">
    <source>
        <dbReference type="Proteomes" id="UP000564885"/>
    </source>
</evidence>
<name>A0A849IDC2_9HYPH</name>
<sequence length="350" mass="37451">MTELRIGFIPLSDAAVLIAAAELGFAEREGLSIQLEKEASWATMRDKLAFGVIDAAHLLAPLAIASSLGLGPTPSARLTVPFALHLNGNAITLSMRLWEELAQPEDADPAAIAGALAEVVKRRSRAGAAPLTLATVFPYSTHTFLLRHFLQPAGIDLDRDIRLTVVPPPYTAEALKIGAIDGFCVGSPWNNVAVASGTGRIVAIGPELVPDAPDKVIAWPEGRLDEVAAGRLIRALKLSGEWCASPANHPELASLLAEPRHIGVEAAILMNTLRGRLPVRLGGPVKATEAYLRFGGEVHRPSMEQARWTYREMVAAGQIADAPETERAALAVYRPDLFDRAVAEDRWSPG</sequence>
<dbReference type="EMBL" id="JABEPP010000004">
    <property type="protein sequence ID" value="NNM74040.1"/>
    <property type="molecule type" value="Genomic_DNA"/>
</dbReference>
<dbReference type="PANTHER" id="PTHR30024:SF43">
    <property type="entry name" value="BLL4572 PROTEIN"/>
    <property type="match status" value="1"/>
</dbReference>
<reference evidence="6 7" key="1">
    <citation type="submission" date="2020-04" db="EMBL/GenBank/DDBJ databases">
        <title>Enterovirga sp. isolate from soil.</title>
        <authorList>
            <person name="Chea S."/>
            <person name="Kim D.-U."/>
        </authorList>
    </citation>
    <scope>NUCLEOTIDE SEQUENCE [LARGE SCALE GENOMIC DNA]</scope>
    <source>
        <strain evidence="6 7">DB1703</strain>
    </source>
</reference>
<evidence type="ECO:0000256" key="1">
    <source>
        <dbReference type="ARBA" id="ARBA00004308"/>
    </source>
</evidence>
<gene>
    <name evidence="6" type="ORF">HJG44_16810</name>
</gene>
<dbReference type="RefSeq" id="WP_171219469.1">
    <property type="nucleotide sequence ID" value="NZ_JABEPP010000004.1"/>
</dbReference>
<keyword evidence="7" id="KW-1185">Reference proteome</keyword>
<organism evidence="6 7">
    <name type="scientific">Enterovirga aerilata</name>
    <dbReference type="NCBI Taxonomy" id="2730920"/>
    <lineage>
        <taxon>Bacteria</taxon>
        <taxon>Pseudomonadati</taxon>
        <taxon>Pseudomonadota</taxon>
        <taxon>Alphaproteobacteria</taxon>
        <taxon>Hyphomicrobiales</taxon>
        <taxon>Methylobacteriaceae</taxon>
        <taxon>Enterovirga</taxon>
    </lineage>
</organism>
<protein>
    <submittedName>
        <fullName evidence="6">ABC transporter substrate-binding protein</fullName>
    </submittedName>
</protein>
<dbReference type="SUPFAM" id="SSF53850">
    <property type="entry name" value="Periplasmic binding protein-like II"/>
    <property type="match status" value="1"/>
</dbReference>
<dbReference type="Pfam" id="PF13379">
    <property type="entry name" value="NMT1_2"/>
    <property type="match status" value="1"/>
</dbReference>
<dbReference type="Gene3D" id="3.40.190.10">
    <property type="entry name" value="Periplasmic binding protein-like II"/>
    <property type="match status" value="2"/>
</dbReference>
<dbReference type="GO" id="GO:0012505">
    <property type="term" value="C:endomembrane system"/>
    <property type="evidence" value="ECO:0007669"/>
    <property type="project" value="UniProtKB-SubCell"/>
</dbReference>
<keyword evidence="4" id="KW-0997">Cell inner membrane</keyword>
<evidence type="ECO:0000256" key="2">
    <source>
        <dbReference type="ARBA" id="ARBA00022448"/>
    </source>
</evidence>
<keyword evidence="5" id="KW-0472">Membrane</keyword>
<keyword evidence="2" id="KW-0813">Transport</keyword>
<accession>A0A849IDC2</accession>
<proteinExistence type="predicted"/>
<keyword evidence="3" id="KW-1003">Cell membrane</keyword>
<dbReference type="PANTHER" id="PTHR30024">
    <property type="entry name" value="ALIPHATIC SULFONATES-BINDING PROTEIN-RELATED"/>
    <property type="match status" value="1"/>
</dbReference>
<comment type="subcellular location">
    <subcellularLocation>
        <location evidence="1">Endomembrane system</location>
    </subcellularLocation>
</comment>
<evidence type="ECO:0000256" key="5">
    <source>
        <dbReference type="ARBA" id="ARBA00023136"/>
    </source>
</evidence>
<dbReference type="AlphaFoldDB" id="A0A849IDC2"/>